<keyword evidence="5" id="KW-0573">Peptidoglycan synthesis</keyword>
<dbReference type="InterPro" id="IPR052173">
    <property type="entry name" value="Beta-lactam_resp_regulator"/>
</dbReference>
<keyword evidence="3" id="KW-0378">Hydrolase</keyword>
<feature type="transmembrane region" description="Helical" evidence="8">
    <location>
        <begin position="55"/>
        <end position="77"/>
    </location>
</feature>
<dbReference type="PANTHER" id="PTHR34978">
    <property type="entry name" value="POSSIBLE SENSOR-TRANSDUCER PROTEIN BLAR"/>
    <property type="match status" value="1"/>
</dbReference>
<comment type="caution">
    <text evidence="11">The sequence shown here is derived from an EMBL/GenBank/DDBJ whole genome shotgun (WGS) entry which is preliminary data.</text>
</comment>
<feature type="transmembrane region" description="Helical" evidence="8">
    <location>
        <begin position="111"/>
        <end position="133"/>
    </location>
</feature>
<dbReference type="InterPro" id="IPR001967">
    <property type="entry name" value="Peptidase_S11_N"/>
</dbReference>
<sequence length="621" mass="66772">MSAEFLLQWQATLLERWVPALGLALLHFVWQGLLIALLAGLLLALLRRAGPRPRYAVCAGALLLSLLLPLGQFVWLINAAPDAGSLQAAAELPLEAPDWWQTLLEQLPQLVLAWSLGVTLMGARLALGLAWVAQLRRRAALRLPQELQAWQARLDALARRMGLRRHVRLQLSAQVDSPLTMGFWRPLVLLPAALLSGLPAPLLEALLAHELAHVRRHDYLINLLQSLVEALLFFHPAVWWLSDRMRRERELVADELAAAVIGDARQLALALHELSLINDKSATAPNSLSPLTLSARGGDLLQRIHALVIPRQATPSWKLALPALTLALSSLLVQAQARTQPPKAAAASTAAATPSTPAASGVVTPAPEAPLASAFKLPVNAKHALVLEEGSGKVLMEKNADAVVPIASLTKLMTAMVVLDAKPNMNEKIQIAQDDVDTLKHSASRVRVGAEMSRLAALKLALMQSENRAAAALARTYPGGLAAFELAVKAKIRALGLTRTAISEPTGLSPANTSTAADVARMAAAAARYPEIAQITSEKKDIVPVNGKPREVRNTNRLVGAKGWDIRLSKTGYTEEAGRCLTMRMVSGGKPVTVVLLDADGSAQRLRDAAKIRQSLNKLHS</sequence>
<accession>A0ABU3PE29</accession>
<feature type="transmembrane region" description="Helical" evidence="8">
    <location>
        <begin position="20"/>
        <end position="43"/>
    </location>
</feature>
<keyword evidence="8" id="KW-1133">Transmembrane helix</keyword>
<protein>
    <submittedName>
        <fullName evidence="11">M56 family metallopeptidase</fullName>
    </submittedName>
</protein>
<keyword evidence="12" id="KW-1185">Reference proteome</keyword>
<feature type="domain" description="Peptidase M56" evidence="10">
    <location>
        <begin position="105"/>
        <end position="260"/>
    </location>
</feature>
<comment type="similarity">
    <text evidence="1 7">Belongs to the peptidase S11 family.</text>
</comment>
<evidence type="ECO:0000313" key="12">
    <source>
        <dbReference type="Proteomes" id="UP001246372"/>
    </source>
</evidence>
<organism evidence="11 12">
    <name type="scientific">Roseateles aquae</name>
    <dbReference type="NCBI Taxonomy" id="3077235"/>
    <lineage>
        <taxon>Bacteria</taxon>
        <taxon>Pseudomonadati</taxon>
        <taxon>Pseudomonadota</taxon>
        <taxon>Betaproteobacteria</taxon>
        <taxon>Burkholderiales</taxon>
        <taxon>Sphaerotilaceae</taxon>
        <taxon>Roseateles</taxon>
    </lineage>
</organism>
<evidence type="ECO:0000259" key="9">
    <source>
        <dbReference type="Pfam" id="PF00768"/>
    </source>
</evidence>
<evidence type="ECO:0000256" key="7">
    <source>
        <dbReference type="RuleBase" id="RU004016"/>
    </source>
</evidence>
<dbReference type="CDD" id="cd07341">
    <property type="entry name" value="M56_BlaR1_MecR1_like"/>
    <property type="match status" value="1"/>
</dbReference>
<keyword evidence="4" id="KW-0133">Cell shape</keyword>
<dbReference type="InterPro" id="IPR018044">
    <property type="entry name" value="Peptidase_S11"/>
</dbReference>
<dbReference type="Gene3D" id="3.30.2010.10">
    <property type="entry name" value="Metalloproteases ('zincins'), catalytic domain"/>
    <property type="match status" value="1"/>
</dbReference>
<evidence type="ECO:0000256" key="5">
    <source>
        <dbReference type="ARBA" id="ARBA00022984"/>
    </source>
</evidence>
<dbReference type="Pfam" id="PF05569">
    <property type="entry name" value="Peptidase_M56"/>
    <property type="match status" value="1"/>
</dbReference>
<evidence type="ECO:0000256" key="2">
    <source>
        <dbReference type="ARBA" id="ARBA00022729"/>
    </source>
</evidence>
<dbReference type="Gene3D" id="3.40.710.10">
    <property type="entry name" value="DD-peptidase/beta-lactamase superfamily"/>
    <property type="match status" value="1"/>
</dbReference>
<evidence type="ECO:0000256" key="3">
    <source>
        <dbReference type="ARBA" id="ARBA00022801"/>
    </source>
</evidence>
<gene>
    <name evidence="11" type="ORF">RQP53_16385</name>
</gene>
<dbReference type="PRINTS" id="PR00725">
    <property type="entry name" value="DADACBPTASE1"/>
</dbReference>
<evidence type="ECO:0000259" key="10">
    <source>
        <dbReference type="Pfam" id="PF05569"/>
    </source>
</evidence>
<dbReference type="PANTHER" id="PTHR34978:SF3">
    <property type="entry name" value="SLR0241 PROTEIN"/>
    <property type="match status" value="1"/>
</dbReference>
<evidence type="ECO:0000256" key="1">
    <source>
        <dbReference type="ARBA" id="ARBA00007164"/>
    </source>
</evidence>
<feature type="transmembrane region" description="Helical" evidence="8">
    <location>
        <begin position="219"/>
        <end position="241"/>
    </location>
</feature>
<evidence type="ECO:0000256" key="4">
    <source>
        <dbReference type="ARBA" id="ARBA00022960"/>
    </source>
</evidence>
<feature type="domain" description="Peptidase S11 D-alanyl-D-alanine carboxypeptidase A N-terminal" evidence="9">
    <location>
        <begin position="378"/>
        <end position="600"/>
    </location>
</feature>
<dbReference type="Proteomes" id="UP001246372">
    <property type="component" value="Unassembled WGS sequence"/>
</dbReference>
<evidence type="ECO:0000313" key="11">
    <source>
        <dbReference type="EMBL" id="MDT9000855.1"/>
    </source>
</evidence>
<dbReference type="EMBL" id="JAVXZY010000007">
    <property type="protein sequence ID" value="MDT9000855.1"/>
    <property type="molecule type" value="Genomic_DNA"/>
</dbReference>
<evidence type="ECO:0000256" key="8">
    <source>
        <dbReference type="SAM" id="Phobius"/>
    </source>
</evidence>
<dbReference type="RefSeq" id="WP_315651743.1">
    <property type="nucleotide sequence ID" value="NZ_JAVXZY010000007.1"/>
</dbReference>
<dbReference type="Pfam" id="PF00768">
    <property type="entry name" value="Peptidase_S11"/>
    <property type="match status" value="1"/>
</dbReference>
<evidence type="ECO:0000256" key="6">
    <source>
        <dbReference type="ARBA" id="ARBA00023316"/>
    </source>
</evidence>
<name>A0ABU3PE29_9BURK</name>
<keyword evidence="2" id="KW-0732">Signal</keyword>
<dbReference type="InterPro" id="IPR008756">
    <property type="entry name" value="Peptidase_M56"/>
</dbReference>
<proteinExistence type="inferred from homology"/>
<reference evidence="11" key="1">
    <citation type="submission" date="2023-09" db="EMBL/GenBank/DDBJ databases">
        <title>Paucibacter sp. APW11 Genome sequencing and assembly.</title>
        <authorList>
            <person name="Kim I."/>
        </authorList>
    </citation>
    <scope>NUCLEOTIDE SEQUENCE</scope>
    <source>
        <strain evidence="11">APW11</strain>
    </source>
</reference>
<dbReference type="SUPFAM" id="SSF56601">
    <property type="entry name" value="beta-lactamase/transpeptidase-like"/>
    <property type="match status" value="1"/>
</dbReference>
<dbReference type="InterPro" id="IPR012338">
    <property type="entry name" value="Beta-lactam/transpept-like"/>
</dbReference>
<keyword evidence="8" id="KW-0812">Transmembrane</keyword>
<keyword evidence="8" id="KW-0472">Membrane</keyword>
<keyword evidence="6" id="KW-0961">Cell wall biogenesis/degradation</keyword>